<protein>
    <recommendedName>
        <fullName evidence="4">DUF885 domain-containing protein</fullName>
    </recommendedName>
</protein>
<dbReference type="OrthoDB" id="9769898at2"/>
<dbReference type="PANTHER" id="PTHR33361">
    <property type="entry name" value="GLR0591 PROTEIN"/>
    <property type="match status" value="1"/>
</dbReference>
<comment type="caution">
    <text evidence="2">The sequence shown here is derived from an EMBL/GenBank/DDBJ whole genome shotgun (WGS) entry which is preliminary data.</text>
</comment>
<proteinExistence type="predicted"/>
<reference evidence="2 3" key="1">
    <citation type="submission" date="2013-04" db="EMBL/GenBank/DDBJ databases">
        <title>Oceanococcus atlanticus 22II-S10r2 Genome Sequencing.</title>
        <authorList>
            <person name="Lai Q."/>
            <person name="Li G."/>
            <person name="Shao Z."/>
        </authorList>
    </citation>
    <scope>NUCLEOTIDE SEQUENCE [LARGE SCALE GENOMIC DNA]</scope>
    <source>
        <strain evidence="2 3">22II-S10r2</strain>
    </source>
</reference>
<dbReference type="Pfam" id="PF05960">
    <property type="entry name" value="DUF885"/>
    <property type="match status" value="1"/>
</dbReference>
<dbReference type="AlphaFoldDB" id="A0A1Y1SJV3"/>
<feature type="signal peptide" evidence="1">
    <location>
        <begin position="1"/>
        <end position="20"/>
    </location>
</feature>
<gene>
    <name evidence="2" type="ORF">ATO7_06350</name>
</gene>
<feature type="chain" id="PRO_5012237336" description="DUF885 domain-containing protein" evidence="1">
    <location>
        <begin position="21"/>
        <end position="630"/>
    </location>
</feature>
<keyword evidence="1" id="KW-0732">Signal</keyword>
<dbReference type="RefSeq" id="WP_083560630.1">
    <property type="nucleotide sequence ID" value="NZ_AQQV01000001.1"/>
</dbReference>
<dbReference type="EMBL" id="AQQV01000001">
    <property type="protein sequence ID" value="ORE89479.1"/>
    <property type="molecule type" value="Genomic_DNA"/>
</dbReference>
<evidence type="ECO:0000256" key="1">
    <source>
        <dbReference type="SAM" id="SignalP"/>
    </source>
</evidence>
<dbReference type="InterPro" id="IPR010281">
    <property type="entry name" value="DUF885"/>
</dbReference>
<evidence type="ECO:0000313" key="3">
    <source>
        <dbReference type="Proteomes" id="UP000192342"/>
    </source>
</evidence>
<name>A0A1Y1SJV3_9GAMM</name>
<dbReference type="Proteomes" id="UP000192342">
    <property type="component" value="Unassembled WGS sequence"/>
</dbReference>
<keyword evidence="3" id="KW-1185">Reference proteome</keyword>
<accession>A0A1Y1SJV3</accession>
<dbReference type="STRING" id="1317117.ATO7_06350"/>
<evidence type="ECO:0008006" key="4">
    <source>
        <dbReference type="Google" id="ProtNLM"/>
    </source>
</evidence>
<organism evidence="2 3">
    <name type="scientific">Oceanococcus atlanticus</name>
    <dbReference type="NCBI Taxonomy" id="1317117"/>
    <lineage>
        <taxon>Bacteria</taxon>
        <taxon>Pseudomonadati</taxon>
        <taxon>Pseudomonadota</taxon>
        <taxon>Gammaproteobacteria</taxon>
        <taxon>Chromatiales</taxon>
        <taxon>Oceanococcaceae</taxon>
        <taxon>Oceanococcus</taxon>
    </lineage>
</organism>
<sequence>MRKHLLAGLVLLLSAGVGQAQTSPVTNDQANARYNSVLNQLGRQDLIMSPRVNRLIGWPGPSVSGLSDADQLDILLNGYWDWVMQTQPEWATFLGYPGQNSRWSELTPQALQALQALEQRSLQLAEQIDAESLDEQRRLNLELFLFQLRGSVRGHAFPTDLMPVDAMNGVQAGMSQVLGAMPLQTPNQRADYLQRVQAIPTLLAQTRSLMEQGLKQGITPPRATLHKVAAQIRALNPAEASDSPLMRPLFQALGDDARHAALRDQARAVYLNEVRPAVAAFASYFEEDYLPNTVTATGLETLPDGEAWYAWRVSQMTTLELSAEQIHQIGLDEVARIRAAMQQAMADAGFKGKDITAFARHLSRDKRNFYTQADDLLRDYRALAKQADAALPRLFSRYPSLPYAVEPVPAFLAEGQPVAYYLPGSSEGGRPGTFFVNTSTLKDMPRYEMQALLLHEAVPGHHFQIALAQEQGDLPDFRRNAYFTAYIEGWGLYAESLGEEIGFYTTPQERFGALTFEMWRAVRLVVDTGLHAMGWSRQQAIDYFQAQTGHGLDRVTTEVDRYLVMPGQALAYKMGQLKITELRRRAESALGEAFDVRAFHDAVLAQGALPLPVLEARIEAWISQQQDQAS</sequence>
<evidence type="ECO:0000313" key="2">
    <source>
        <dbReference type="EMBL" id="ORE89479.1"/>
    </source>
</evidence>
<dbReference type="PANTHER" id="PTHR33361:SF2">
    <property type="entry name" value="DUF885 DOMAIN-CONTAINING PROTEIN"/>
    <property type="match status" value="1"/>
</dbReference>